<evidence type="ECO:0008006" key="4">
    <source>
        <dbReference type="Google" id="ProtNLM"/>
    </source>
</evidence>
<feature type="signal peptide" evidence="1">
    <location>
        <begin position="1"/>
        <end position="24"/>
    </location>
</feature>
<accession>A0A4R6Z228</accession>
<dbReference type="InterPro" id="IPR007332">
    <property type="entry name" value="DUF411"/>
</dbReference>
<comment type="caution">
    <text evidence="2">The sequence shown here is derived from an EMBL/GenBank/DDBJ whole genome shotgun (WGS) entry which is preliminary data.</text>
</comment>
<name>A0A4R6Z228_9GAMM</name>
<protein>
    <recommendedName>
        <fullName evidence="4">Metal-binding protein</fullName>
    </recommendedName>
</protein>
<proteinExistence type="predicted"/>
<evidence type="ECO:0000313" key="3">
    <source>
        <dbReference type="Proteomes" id="UP000295293"/>
    </source>
</evidence>
<keyword evidence="3" id="KW-1185">Reference proteome</keyword>
<reference evidence="2 3" key="1">
    <citation type="submission" date="2019-03" db="EMBL/GenBank/DDBJ databases">
        <title>Genomic Encyclopedia of Type Strains, Phase IV (KMG-IV): sequencing the most valuable type-strain genomes for metagenomic binning, comparative biology and taxonomic classification.</title>
        <authorList>
            <person name="Goeker M."/>
        </authorList>
    </citation>
    <scope>NUCLEOTIDE SEQUENCE [LARGE SCALE GENOMIC DNA]</scope>
    <source>
        <strain evidence="2 3">DSM 21667</strain>
    </source>
</reference>
<dbReference type="Pfam" id="PF04214">
    <property type="entry name" value="DUF411"/>
    <property type="match status" value="1"/>
</dbReference>
<gene>
    <name evidence="2" type="ORF">DFR29_10476</name>
</gene>
<evidence type="ECO:0000313" key="2">
    <source>
        <dbReference type="EMBL" id="TDR45648.1"/>
    </source>
</evidence>
<dbReference type="Proteomes" id="UP000295293">
    <property type="component" value="Unassembled WGS sequence"/>
</dbReference>
<sequence length="160" mass="16728">MNLLLRWASSLSLLLILSAGPVSAQSSSTAATAASAHVVVHKSPTCGCCTKWVEHLRSNGFTVEVHDEADVAPSKRRLGVPAPMASCHTAEVGGYFVEGHVPAADIRRLLTQRPAIRGLAVPGMPAGSPGMELPDGRVAPYTVHQVDGDGTVSDFARHGQ</sequence>
<evidence type="ECO:0000256" key="1">
    <source>
        <dbReference type="SAM" id="SignalP"/>
    </source>
</evidence>
<dbReference type="AlphaFoldDB" id="A0A4R6Z228"/>
<dbReference type="EMBL" id="SNZH01000004">
    <property type="protein sequence ID" value="TDR45648.1"/>
    <property type="molecule type" value="Genomic_DNA"/>
</dbReference>
<feature type="chain" id="PRO_5020990563" description="Metal-binding protein" evidence="1">
    <location>
        <begin position="25"/>
        <end position="160"/>
    </location>
</feature>
<organism evidence="2 3">
    <name type="scientific">Tahibacter aquaticus</name>
    <dbReference type="NCBI Taxonomy" id="520092"/>
    <lineage>
        <taxon>Bacteria</taxon>
        <taxon>Pseudomonadati</taxon>
        <taxon>Pseudomonadota</taxon>
        <taxon>Gammaproteobacteria</taxon>
        <taxon>Lysobacterales</taxon>
        <taxon>Rhodanobacteraceae</taxon>
        <taxon>Tahibacter</taxon>
    </lineage>
</organism>
<keyword evidence="1" id="KW-0732">Signal</keyword>
<dbReference type="RefSeq" id="WP_208113540.1">
    <property type="nucleotide sequence ID" value="NZ_SNZH01000004.1"/>
</dbReference>